<dbReference type="PANTHER" id="PTHR47810">
    <property type="entry name" value="DNA LIGASE"/>
    <property type="match status" value="1"/>
</dbReference>
<evidence type="ECO:0000256" key="2">
    <source>
        <dbReference type="ARBA" id="ARBA00022598"/>
    </source>
</evidence>
<keyword evidence="3" id="KW-0235">DNA replication</keyword>
<organism evidence="10 11">
    <name type="scientific">Cardiobacterium hominis</name>
    <dbReference type="NCBI Taxonomy" id="2718"/>
    <lineage>
        <taxon>Bacteria</taxon>
        <taxon>Pseudomonadati</taxon>
        <taxon>Pseudomonadota</taxon>
        <taxon>Gammaproteobacteria</taxon>
        <taxon>Cardiobacteriales</taxon>
        <taxon>Cardiobacteriaceae</taxon>
        <taxon>Cardiobacterium</taxon>
    </lineage>
</organism>
<evidence type="ECO:0000256" key="1">
    <source>
        <dbReference type="ARBA" id="ARBA00001968"/>
    </source>
</evidence>
<dbReference type="Gene3D" id="3.30.1490.70">
    <property type="match status" value="1"/>
</dbReference>
<keyword evidence="4" id="KW-0227">DNA damage</keyword>
<dbReference type="Proteomes" id="UP000190837">
    <property type="component" value="Unassembled WGS sequence"/>
</dbReference>
<reference evidence="11" key="1">
    <citation type="submission" date="2016-04" db="EMBL/GenBank/DDBJ databases">
        <authorList>
            <person name="Tagini F."/>
        </authorList>
    </citation>
    <scope>NUCLEOTIDE SEQUENCE [LARGE SCALE GENOMIC DNA]</scope>
    <source>
        <strain evidence="11">CHUV0807</strain>
    </source>
</reference>
<dbReference type="CDD" id="cd07896">
    <property type="entry name" value="Adenylation_kDNA_ligase_like"/>
    <property type="match status" value="1"/>
</dbReference>
<dbReference type="SUPFAM" id="SSF50249">
    <property type="entry name" value="Nucleic acid-binding proteins"/>
    <property type="match status" value="1"/>
</dbReference>
<feature type="domain" description="DNA ligase OB-like" evidence="9">
    <location>
        <begin position="202"/>
        <end position="266"/>
    </location>
</feature>
<dbReference type="AlphaFoldDB" id="A0A1C3H5I6"/>
<accession>A0A1C3H5I6</accession>
<dbReference type="GO" id="GO:0006260">
    <property type="term" value="P:DNA replication"/>
    <property type="evidence" value="ECO:0007669"/>
    <property type="project" value="UniProtKB-KW"/>
</dbReference>
<keyword evidence="2 10" id="KW-0436">Ligase</keyword>
<dbReference type="CDD" id="cd08041">
    <property type="entry name" value="OBF_kDNA_ligase_like"/>
    <property type="match status" value="1"/>
</dbReference>
<dbReference type="PANTHER" id="PTHR47810:SF1">
    <property type="entry name" value="DNA LIGASE B"/>
    <property type="match status" value="1"/>
</dbReference>
<evidence type="ECO:0000256" key="6">
    <source>
        <dbReference type="ARBA" id="ARBA00034003"/>
    </source>
</evidence>
<dbReference type="Pfam" id="PF14743">
    <property type="entry name" value="DNA_ligase_OB_2"/>
    <property type="match status" value="1"/>
</dbReference>
<evidence type="ECO:0000259" key="8">
    <source>
        <dbReference type="Pfam" id="PF01068"/>
    </source>
</evidence>
<keyword evidence="5" id="KW-0234">DNA repair</keyword>
<dbReference type="Gene3D" id="3.30.470.30">
    <property type="entry name" value="DNA ligase/mRNA capping enzyme"/>
    <property type="match status" value="1"/>
</dbReference>
<evidence type="ECO:0000313" key="10">
    <source>
        <dbReference type="EMBL" id="SAM67973.1"/>
    </source>
</evidence>
<dbReference type="InterPro" id="IPR050326">
    <property type="entry name" value="NAD_dep_DNA_ligaseB"/>
</dbReference>
<keyword evidence="7" id="KW-0732">Signal</keyword>
<protein>
    <submittedName>
        <fullName evidence="10">DNA ligase (ATP)</fullName>
        <ecNumber evidence="10">6.5.1.1</ecNumber>
    </submittedName>
</protein>
<proteinExistence type="predicted"/>
<dbReference type="InterPro" id="IPR012310">
    <property type="entry name" value="DNA_ligase_ATP-dep_cent"/>
</dbReference>
<dbReference type="SUPFAM" id="SSF56091">
    <property type="entry name" value="DNA ligase/mRNA capping enzyme, catalytic domain"/>
    <property type="match status" value="1"/>
</dbReference>
<dbReference type="EMBL" id="FKLO01000064">
    <property type="protein sequence ID" value="SAM67973.1"/>
    <property type="molecule type" value="Genomic_DNA"/>
</dbReference>
<name>A0A1C3H5I6_9GAMM</name>
<dbReference type="RefSeq" id="WP_079541440.1">
    <property type="nucleotide sequence ID" value="NZ_CP171111.1"/>
</dbReference>
<dbReference type="Pfam" id="PF01068">
    <property type="entry name" value="DNA_ligase_A_M"/>
    <property type="match status" value="1"/>
</dbReference>
<evidence type="ECO:0000256" key="4">
    <source>
        <dbReference type="ARBA" id="ARBA00022763"/>
    </source>
</evidence>
<evidence type="ECO:0000259" key="9">
    <source>
        <dbReference type="Pfam" id="PF14743"/>
    </source>
</evidence>
<dbReference type="InterPro" id="IPR012340">
    <property type="entry name" value="NA-bd_OB-fold"/>
</dbReference>
<feature type="domain" description="ATP-dependent DNA ligase family profile" evidence="8">
    <location>
        <begin position="108"/>
        <end position="188"/>
    </location>
</feature>
<comment type="cofactor">
    <cofactor evidence="1">
        <name>a divalent metal cation</name>
        <dbReference type="ChEBI" id="CHEBI:60240"/>
    </cofactor>
</comment>
<feature type="signal peptide" evidence="7">
    <location>
        <begin position="1"/>
        <end position="18"/>
    </location>
</feature>
<evidence type="ECO:0000313" key="11">
    <source>
        <dbReference type="Proteomes" id="UP000190837"/>
    </source>
</evidence>
<evidence type="ECO:0000256" key="5">
    <source>
        <dbReference type="ARBA" id="ARBA00023204"/>
    </source>
</evidence>
<evidence type="ECO:0000256" key="7">
    <source>
        <dbReference type="SAM" id="SignalP"/>
    </source>
</evidence>
<dbReference type="InterPro" id="IPR029319">
    <property type="entry name" value="DNA_ligase_OB"/>
</dbReference>
<comment type="catalytic activity">
    <reaction evidence="6">
        <text>ATP + (deoxyribonucleotide)n-3'-hydroxyl + 5'-phospho-(deoxyribonucleotide)m = (deoxyribonucleotide)n+m + AMP + diphosphate.</text>
        <dbReference type="EC" id="6.5.1.1"/>
    </reaction>
</comment>
<sequence>MKPVALIALLLATTSVPAAPDLILAETWQGQDVRGWAMSEKLDGVRAYWDGHQLNSRAGYPFQPPAGFLADYPPWPLDGELYRGRGQFENTSAAVRAADGDWSGIHLHVFDVPQATGDLYQRLATLEHWLHDHPQARIRVIAQTPVKNREHITAALQTIEQQGGEGLMLREPNQPYRGGRSPYLLKVKNAPDAECTVIAHHPGKGKHAGRLGAITCENEHGRFRIGSGFSDAEREQPPAIGSTITYRYRGLTRKGTPRFATYLRPRADTPPAP</sequence>
<dbReference type="GO" id="GO:0006281">
    <property type="term" value="P:DNA repair"/>
    <property type="evidence" value="ECO:0007669"/>
    <property type="project" value="UniProtKB-KW"/>
</dbReference>
<dbReference type="EC" id="6.5.1.1" evidence="10"/>
<evidence type="ECO:0000256" key="3">
    <source>
        <dbReference type="ARBA" id="ARBA00022705"/>
    </source>
</evidence>
<dbReference type="GO" id="GO:0006310">
    <property type="term" value="P:DNA recombination"/>
    <property type="evidence" value="ECO:0007669"/>
    <property type="project" value="InterPro"/>
</dbReference>
<dbReference type="GO" id="GO:0005524">
    <property type="term" value="F:ATP binding"/>
    <property type="evidence" value="ECO:0007669"/>
    <property type="project" value="InterPro"/>
</dbReference>
<feature type="chain" id="PRO_5008674877" evidence="7">
    <location>
        <begin position="19"/>
        <end position="273"/>
    </location>
</feature>
<dbReference type="Gene3D" id="2.40.50.140">
    <property type="entry name" value="Nucleic acid-binding proteins"/>
    <property type="match status" value="1"/>
</dbReference>
<dbReference type="GO" id="GO:0003910">
    <property type="term" value="F:DNA ligase (ATP) activity"/>
    <property type="evidence" value="ECO:0007669"/>
    <property type="project" value="UniProtKB-EC"/>
</dbReference>
<gene>
    <name evidence="10" type="ORF">CHUV0807_1865</name>
</gene>
<dbReference type="NCBIfam" id="NF006592">
    <property type="entry name" value="PRK09125.1"/>
    <property type="match status" value="1"/>
</dbReference>